<evidence type="ECO:0000256" key="8">
    <source>
        <dbReference type="ARBA" id="ARBA00023163"/>
    </source>
</evidence>
<keyword evidence="5 10" id="KW-0863">Zinc-finger</keyword>
<comment type="caution">
    <text evidence="13">The sequence shown here is derived from an EMBL/GenBank/DDBJ whole genome shotgun (WGS) entry which is preliminary data.</text>
</comment>
<keyword evidence="8" id="KW-0804">Transcription</keyword>
<feature type="domain" description="C2H2-type" evidence="12">
    <location>
        <begin position="90"/>
        <end position="117"/>
    </location>
</feature>
<dbReference type="InterPro" id="IPR036236">
    <property type="entry name" value="Znf_C2H2_sf"/>
</dbReference>
<feature type="domain" description="C2H2-type" evidence="12">
    <location>
        <begin position="118"/>
        <end position="145"/>
    </location>
</feature>
<gene>
    <name evidence="13" type="ORF">RIMI_LOCUS4295531</name>
</gene>
<accession>A0ABN9L2Y5</accession>
<keyword evidence="4" id="KW-0677">Repeat</keyword>
<protein>
    <recommendedName>
        <fullName evidence="12">C2H2-type domain-containing protein</fullName>
    </recommendedName>
</protein>
<organism evidence="13 14">
    <name type="scientific">Ranitomeya imitator</name>
    <name type="common">mimic poison frog</name>
    <dbReference type="NCBI Taxonomy" id="111125"/>
    <lineage>
        <taxon>Eukaryota</taxon>
        <taxon>Metazoa</taxon>
        <taxon>Chordata</taxon>
        <taxon>Craniata</taxon>
        <taxon>Vertebrata</taxon>
        <taxon>Euteleostomi</taxon>
        <taxon>Amphibia</taxon>
        <taxon>Batrachia</taxon>
        <taxon>Anura</taxon>
        <taxon>Neobatrachia</taxon>
        <taxon>Hyloidea</taxon>
        <taxon>Dendrobatidae</taxon>
        <taxon>Dendrobatinae</taxon>
        <taxon>Ranitomeya</taxon>
    </lineage>
</organism>
<feature type="domain" description="C2H2-type" evidence="12">
    <location>
        <begin position="146"/>
        <end position="173"/>
    </location>
</feature>
<reference evidence="13" key="1">
    <citation type="submission" date="2023-07" db="EMBL/GenBank/DDBJ databases">
        <authorList>
            <person name="Stuckert A."/>
        </authorList>
    </citation>
    <scope>NUCLEOTIDE SEQUENCE</scope>
</reference>
<feature type="compositionally biased region" description="Polar residues" evidence="11">
    <location>
        <begin position="207"/>
        <end position="230"/>
    </location>
</feature>
<name>A0ABN9L2Y5_9NEOB</name>
<dbReference type="Proteomes" id="UP001176940">
    <property type="component" value="Unassembled WGS sequence"/>
</dbReference>
<evidence type="ECO:0000256" key="3">
    <source>
        <dbReference type="ARBA" id="ARBA00022723"/>
    </source>
</evidence>
<evidence type="ECO:0000256" key="2">
    <source>
        <dbReference type="ARBA" id="ARBA00006991"/>
    </source>
</evidence>
<keyword evidence="3" id="KW-0479">Metal-binding</keyword>
<comment type="subcellular location">
    <subcellularLocation>
        <location evidence="1">Nucleus</location>
    </subcellularLocation>
</comment>
<dbReference type="PANTHER" id="PTHR23235:SF155">
    <property type="entry name" value="EARLY GROWTH RESPONSE 4-RELATED"/>
    <property type="match status" value="1"/>
</dbReference>
<dbReference type="Gene3D" id="3.30.160.60">
    <property type="entry name" value="Classic Zinc Finger"/>
    <property type="match status" value="4"/>
</dbReference>
<dbReference type="PROSITE" id="PS50157">
    <property type="entry name" value="ZINC_FINGER_C2H2_2"/>
    <property type="match status" value="4"/>
</dbReference>
<evidence type="ECO:0000256" key="6">
    <source>
        <dbReference type="ARBA" id="ARBA00022833"/>
    </source>
</evidence>
<evidence type="ECO:0000256" key="5">
    <source>
        <dbReference type="ARBA" id="ARBA00022771"/>
    </source>
</evidence>
<dbReference type="EMBL" id="CAUEEQ010006835">
    <property type="protein sequence ID" value="CAJ0930590.1"/>
    <property type="molecule type" value="Genomic_DNA"/>
</dbReference>
<keyword evidence="7" id="KW-0805">Transcription regulation</keyword>
<dbReference type="SUPFAM" id="SSF57667">
    <property type="entry name" value="beta-beta-alpha zinc fingers"/>
    <property type="match status" value="2"/>
</dbReference>
<evidence type="ECO:0000256" key="11">
    <source>
        <dbReference type="SAM" id="MobiDB-lite"/>
    </source>
</evidence>
<evidence type="ECO:0000256" key="10">
    <source>
        <dbReference type="PROSITE-ProRule" id="PRU00042"/>
    </source>
</evidence>
<feature type="compositionally biased region" description="Polar residues" evidence="11">
    <location>
        <begin position="238"/>
        <end position="252"/>
    </location>
</feature>
<keyword evidence="6" id="KW-0862">Zinc</keyword>
<dbReference type="Pfam" id="PF00096">
    <property type="entry name" value="zf-C2H2"/>
    <property type="match status" value="3"/>
</dbReference>
<evidence type="ECO:0000313" key="14">
    <source>
        <dbReference type="Proteomes" id="UP001176940"/>
    </source>
</evidence>
<evidence type="ECO:0000256" key="4">
    <source>
        <dbReference type="ARBA" id="ARBA00022737"/>
    </source>
</evidence>
<sequence length="252" mass="28794">MGRDFFTNSLVQGDVWYPQILNTGIPTSRLFIRTEKNGCDPKLASPSMKKTRRPSSEVQEAKSKRRRSDSSKSLGVDGEAANMSPNQKPHICEHCSAAFRSSYHLRRHVLIHTGERPFQCSQCNMSFIQKYLLQRHEKIHSGEKPFNCDQCNMKFIQKYHMERHKRTHSGEKPYKCDTCQQFFSRTDRLLKHKRTCGENVNKGLEPGSSNPNMDNLSGNFDLSQGNSSFSGRKKKASQETVPLTRTTSMATN</sequence>
<feature type="domain" description="C2H2-type" evidence="12">
    <location>
        <begin position="174"/>
        <end position="206"/>
    </location>
</feature>
<feature type="region of interest" description="Disordered" evidence="11">
    <location>
        <begin position="199"/>
        <end position="252"/>
    </location>
</feature>
<dbReference type="InterPro" id="IPR013087">
    <property type="entry name" value="Znf_C2H2_type"/>
</dbReference>
<evidence type="ECO:0000256" key="9">
    <source>
        <dbReference type="ARBA" id="ARBA00023242"/>
    </source>
</evidence>
<evidence type="ECO:0000259" key="12">
    <source>
        <dbReference type="PROSITE" id="PS50157"/>
    </source>
</evidence>
<dbReference type="PANTHER" id="PTHR23235">
    <property type="entry name" value="KRUEPPEL-LIKE TRANSCRIPTION FACTOR"/>
    <property type="match status" value="1"/>
</dbReference>
<evidence type="ECO:0000256" key="1">
    <source>
        <dbReference type="ARBA" id="ARBA00004123"/>
    </source>
</evidence>
<feature type="region of interest" description="Disordered" evidence="11">
    <location>
        <begin position="38"/>
        <end position="87"/>
    </location>
</feature>
<evidence type="ECO:0000313" key="13">
    <source>
        <dbReference type="EMBL" id="CAJ0930590.1"/>
    </source>
</evidence>
<keyword evidence="14" id="KW-1185">Reference proteome</keyword>
<keyword evidence="9" id="KW-0539">Nucleus</keyword>
<comment type="similarity">
    <text evidence="2">Belongs to the krueppel C2H2-type zinc-finger protein family.</text>
</comment>
<evidence type="ECO:0000256" key="7">
    <source>
        <dbReference type="ARBA" id="ARBA00023015"/>
    </source>
</evidence>
<dbReference type="SMART" id="SM00355">
    <property type="entry name" value="ZnF_C2H2"/>
    <property type="match status" value="4"/>
</dbReference>
<proteinExistence type="inferred from homology"/>
<dbReference type="PROSITE" id="PS00028">
    <property type="entry name" value="ZINC_FINGER_C2H2_1"/>
    <property type="match status" value="3"/>
</dbReference>